<dbReference type="Gene3D" id="3.20.20.190">
    <property type="entry name" value="Phosphatidylinositol (PI) phosphodiesterase"/>
    <property type="match status" value="1"/>
</dbReference>
<dbReference type="CDD" id="cd08563">
    <property type="entry name" value="GDPD_TtGDE_like"/>
    <property type="match status" value="1"/>
</dbReference>
<dbReference type="InterPro" id="IPR017946">
    <property type="entry name" value="PLC-like_Pdiesterase_TIM-brl"/>
</dbReference>
<dbReference type="RefSeq" id="WP_091688194.1">
    <property type="nucleotide sequence ID" value="NZ_BAABFM010000009.1"/>
</dbReference>
<evidence type="ECO:0000313" key="2">
    <source>
        <dbReference type="EMBL" id="SFO56396.1"/>
    </source>
</evidence>
<dbReference type="PROSITE" id="PS51704">
    <property type="entry name" value="GP_PDE"/>
    <property type="match status" value="1"/>
</dbReference>
<dbReference type="Pfam" id="PF03009">
    <property type="entry name" value="GDPD"/>
    <property type="match status" value="1"/>
</dbReference>
<dbReference type="PANTHER" id="PTHR46211:SF1">
    <property type="entry name" value="GLYCEROPHOSPHODIESTER PHOSPHODIESTERASE, CYTOPLASMIC"/>
    <property type="match status" value="1"/>
</dbReference>
<sequence>MKVIAHRGFCGEYPENTMISFKKAVEAGCDEIELDVQLTKDNVLVIIHDESIDRVTDGSGNVRDYTFEELRKFNVMATFGDKHGFNPIPSFEEYVSWVKDKNVTTNIELKTGHFYYKELEEKVIDMILAYGIEDKVMFSSFNHLSLSRCKELIPKIECGVLVSKSGIGNQGYYVSKFNFECYHPDIEGLNDDIVEDCKAHNVKLNVWTVNDEAGLKKLYDWGCNGVITDYPGFCKEWLKSQEGK</sequence>
<dbReference type="Proteomes" id="UP000198806">
    <property type="component" value="Unassembled WGS sequence"/>
</dbReference>
<proteinExistence type="predicted"/>
<dbReference type="EMBL" id="FOWD01000040">
    <property type="protein sequence ID" value="SFO56396.1"/>
    <property type="molecule type" value="Genomic_DNA"/>
</dbReference>
<dbReference type="SUPFAM" id="SSF51695">
    <property type="entry name" value="PLC-like phosphodiesterases"/>
    <property type="match status" value="1"/>
</dbReference>
<evidence type="ECO:0000313" key="3">
    <source>
        <dbReference type="Proteomes" id="UP000198806"/>
    </source>
</evidence>
<name>A0A1I5I8G3_9FIRM</name>
<dbReference type="PANTHER" id="PTHR46211">
    <property type="entry name" value="GLYCEROPHOSPHORYL DIESTER PHOSPHODIESTERASE"/>
    <property type="match status" value="1"/>
</dbReference>
<dbReference type="GO" id="GO:0006629">
    <property type="term" value="P:lipid metabolic process"/>
    <property type="evidence" value="ECO:0007669"/>
    <property type="project" value="InterPro"/>
</dbReference>
<dbReference type="AlphaFoldDB" id="A0A1I5I8G3"/>
<protein>
    <submittedName>
        <fullName evidence="2">Glycerophosphoryl diester phosphodiesterase</fullName>
    </submittedName>
</protein>
<keyword evidence="3" id="KW-1185">Reference proteome</keyword>
<dbReference type="STRING" id="1527.SAMN04489757_14018"/>
<accession>A0A1I5I8G3</accession>
<gene>
    <name evidence="2" type="ORF">SAMN04489757_14018</name>
</gene>
<dbReference type="InterPro" id="IPR030395">
    <property type="entry name" value="GP_PDE_dom"/>
</dbReference>
<dbReference type="OrthoDB" id="384721at2"/>
<dbReference type="GO" id="GO:0008081">
    <property type="term" value="F:phosphoric diester hydrolase activity"/>
    <property type="evidence" value="ECO:0007669"/>
    <property type="project" value="InterPro"/>
</dbReference>
<evidence type="ECO:0000259" key="1">
    <source>
        <dbReference type="PROSITE" id="PS51704"/>
    </source>
</evidence>
<feature type="domain" description="GP-PDE" evidence="1">
    <location>
        <begin position="1"/>
        <end position="238"/>
    </location>
</feature>
<reference evidence="2 3" key="1">
    <citation type="submission" date="2016-10" db="EMBL/GenBank/DDBJ databases">
        <authorList>
            <person name="de Groot N.N."/>
        </authorList>
    </citation>
    <scope>NUCLEOTIDE SEQUENCE [LARGE SCALE GENOMIC DNA]</scope>
    <source>
        <strain evidence="2 3">DSM 1283</strain>
    </source>
</reference>
<organism evidence="2 3">
    <name type="scientific">Anaerocolumna aminovalerica</name>
    <dbReference type="NCBI Taxonomy" id="1527"/>
    <lineage>
        <taxon>Bacteria</taxon>
        <taxon>Bacillati</taxon>
        <taxon>Bacillota</taxon>
        <taxon>Clostridia</taxon>
        <taxon>Lachnospirales</taxon>
        <taxon>Lachnospiraceae</taxon>
        <taxon>Anaerocolumna</taxon>
    </lineage>
</organism>